<feature type="compositionally biased region" description="Basic and acidic residues" evidence="1">
    <location>
        <begin position="13"/>
        <end position="29"/>
    </location>
</feature>
<dbReference type="Proteomes" id="UP000286931">
    <property type="component" value="Unassembled WGS sequence"/>
</dbReference>
<gene>
    <name evidence="2" type="ORF">EHYA_08437</name>
</gene>
<proteinExistence type="predicted"/>
<dbReference type="EMBL" id="BIFH01000041">
    <property type="protein sequence ID" value="GCE00711.1"/>
    <property type="molecule type" value="Genomic_DNA"/>
</dbReference>
<keyword evidence="3" id="KW-1185">Reference proteome</keyword>
<dbReference type="InterPro" id="IPR045592">
    <property type="entry name" value="DUF6461"/>
</dbReference>
<reference evidence="2 3" key="1">
    <citation type="submission" date="2018-12" db="EMBL/GenBank/DDBJ databases">
        <title>Draft genome sequence of Embleya hyalina NBRC 13850T.</title>
        <authorList>
            <person name="Komaki H."/>
            <person name="Hosoyama A."/>
            <person name="Kimura A."/>
            <person name="Ichikawa N."/>
            <person name="Tamura T."/>
        </authorList>
    </citation>
    <scope>NUCLEOTIDE SEQUENCE [LARGE SCALE GENOMIC DNA]</scope>
    <source>
        <strain evidence="2 3">NBRC 13850</strain>
    </source>
</reference>
<organism evidence="2 3">
    <name type="scientific">Embleya hyalina</name>
    <dbReference type="NCBI Taxonomy" id="516124"/>
    <lineage>
        <taxon>Bacteria</taxon>
        <taxon>Bacillati</taxon>
        <taxon>Actinomycetota</taxon>
        <taxon>Actinomycetes</taxon>
        <taxon>Kitasatosporales</taxon>
        <taxon>Streptomycetaceae</taxon>
        <taxon>Embleya</taxon>
    </lineage>
</organism>
<evidence type="ECO:0000313" key="3">
    <source>
        <dbReference type="Proteomes" id="UP000286931"/>
    </source>
</evidence>
<evidence type="ECO:0000313" key="2">
    <source>
        <dbReference type="EMBL" id="GCE00711.1"/>
    </source>
</evidence>
<dbReference type="AlphaFoldDB" id="A0A401Z1Q7"/>
<accession>A0A401Z1Q7</accession>
<name>A0A401Z1Q7_9ACTN</name>
<evidence type="ECO:0000256" key="1">
    <source>
        <dbReference type="SAM" id="MobiDB-lite"/>
    </source>
</evidence>
<comment type="caution">
    <text evidence="2">The sequence shown here is derived from an EMBL/GenBank/DDBJ whole genome shotgun (WGS) entry which is preliminary data.</text>
</comment>
<sequence length="341" mass="37397">MRWPNPPHHSRRRPDTVRDAPHRTLPPDRADAVVPRYRLGMTPTTTAGLMGLDVPAVAPHLVMAERALPPAAIRDVERTPGLRAPQAIPARPFPMYAPVPFRPTGRVRTRVAVCGVTASVADERLCRMHSVTAADYGWIRSSPFLGLGMEVGYCLTLVCGVAPAEVLRVMEAEPLGVCTGFHGLIKRQSELFAARTWDGSFLAGAFTVPGESGDWTLVLHFDGGVGMRAWFLEILSAGSRAVMHSSNGGKPIHLFDWYEDGEPRTTFERPGARTGSTPDDLLPIMEEVWCDPDGRADLDVFDDKANVFALAERLTGVRVTEELLSESAYLLGHVREDPTRE</sequence>
<dbReference type="Pfam" id="PF20062">
    <property type="entry name" value="DUF6461"/>
    <property type="match status" value="1"/>
</dbReference>
<feature type="region of interest" description="Disordered" evidence="1">
    <location>
        <begin position="1"/>
        <end position="29"/>
    </location>
</feature>
<protein>
    <submittedName>
        <fullName evidence="2">Uncharacterized protein</fullName>
    </submittedName>
</protein>